<evidence type="ECO:0000256" key="3">
    <source>
        <dbReference type="ARBA" id="ARBA00022801"/>
    </source>
</evidence>
<evidence type="ECO:0000313" key="7">
    <source>
        <dbReference type="EMBL" id="KAF2202776.1"/>
    </source>
</evidence>
<keyword evidence="8" id="KW-1185">Reference proteome</keyword>
<dbReference type="CDD" id="cd02947">
    <property type="entry name" value="TRX_family"/>
    <property type="match status" value="1"/>
</dbReference>
<accession>A0A9P4MTQ1</accession>
<dbReference type="PANTHER" id="PTHR12378:SF7">
    <property type="entry name" value="DESUMOYLATING ISOPEPTIDASE 1"/>
    <property type="match status" value="1"/>
</dbReference>
<protein>
    <submittedName>
        <fullName evidence="7">DUF862-domain-containing protein</fullName>
    </submittedName>
</protein>
<keyword evidence="3" id="KW-0378">Hydrolase</keyword>
<feature type="domain" description="PUL" evidence="5">
    <location>
        <begin position="293"/>
        <end position="625"/>
    </location>
</feature>
<dbReference type="Pfam" id="PF00085">
    <property type="entry name" value="Thioredoxin"/>
    <property type="match status" value="1"/>
</dbReference>
<dbReference type="InterPro" id="IPR042266">
    <property type="entry name" value="PPPDE_sf"/>
</dbReference>
<evidence type="ECO:0000313" key="8">
    <source>
        <dbReference type="Proteomes" id="UP000799536"/>
    </source>
</evidence>
<dbReference type="AlphaFoldDB" id="A0A9P4MTQ1"/>
<dbReference type="InterPro" id="IPR036249">
    <property type="entry name" value="Thioredoxin-like_sf"/>
</dbReference>
<dbReference type="Pfam" id="PF08324">
    <property type="entry name" value="PUL"/>
    <property type="match status" value="1"/>
</dbReference>
<dbReference type="PROSITE" id="PS00194">
    <property type="entry name" value="THIOREDOXIN_1"/>
    <property type="match status" value="1"/>
</dbReference>
<dbReference type="InterPro" id="IPR008580">
    <property type="entry name" value="PPPDE_dom"/>
</dbReference>
<dbReference type="GO" id="GO:0006508">
    <property type="term" value="P:proteolysis"/>
    <property type="evidence" value="ECO:0007669"/>
    <property type="project" value="UniProtKB-KW"/>
</dbReference>
<reference evidence="7" key="1">
    <citation type="journal article" date="2020" name="Stud. Mycol.">
        <title>101 Dothideomycetes genomes: a test case for predicting lifestyles and emergence of pathogens.</title>
        <authorList>
            <person name="Haridas S."/>
            <person name="Albert R."/>
            <person name="Binder M."/>
            <person name="Bloem J."/>
            <person name="Labutti K."/>
            <person name="Salamov A."/>
            <person name="Andreopoulos B."/>
            <person name="Baker S."/>
            <person name="Barry K."/>
            <person name="Bills G."/>
            <person name="Bluhm B."/>
            <person name="Cannon C."/>
            <person name="Castanera R."/>
            <person name="Culley D."/>
            <person name="Daum C."/>
            <person name="Ezra D."/>
            <person name="Gonzalez J."/>
            <person name="Henrissat B."/>
            <person name="Kuo A."/>
            <person name="Liang C."/>
            <person name="Lipzen A."/>
            <person name="Lutzoni F."/>
            <person name="Magnuson J."/>
            <person name="Mondo S."/>
            <person name="Nolan M."/>
            <person name="Ohm R."/>
            <person name="Pangilinan J."/>
            <person name="Park H.-J."/>
            <person name="Ramirez L."/>
            <person name="Alfaro M."/>
            <person name="Sun H."/>
            <person name="Tritt A."/>
            <person name="Yoshinaga Y."/>
            <person name="Zwiers L.-H."/>
            <person name="Turgeon B."/>
            <person name="Goodwin S."/>
            <person name="Spatafora J."/>
            <person name="Crous P."/>
            <person name="Grigoriev I."/>
        </authorList>
    </citation>
    <scope>NUCLEOTIDE SEQUENCE</scope>
    <source>
        <strain evidence="7">ATCC 74209</strain>
    </source>
</reference>
<gene>
    <name evidence="7" type="ORF">GQ43DRAFT_454869</name>
</gene>
<proteinExistence type="inferred from homology"/>
<dbReference type="GO" id="GO:0008233">
    <property type="term" value="F:peptidase activity"/>
    <property type="evidence" value="ECO:0007669"/>
    <property type="project" value="UniProtKB-KW"/>
</dbReference>
<sequence>MKVELYVYDLSKGLARAMSLQWLGIQIDAVYHTSLVLGGMEYFYGAGVQTCRAGTTHHGRPMEVIHMGETDLPLEVILEYLESLKEVYTAEAYDLFVHNCNNFTNDFAMFLVGKGIPDHITSLPQTVLNTPFGQMLRPALDSAMRPITQAPVPQQQQHPIRPTNNAREAIREVAQAQMQAKPVPKVHNVTSLSQITSLLQSASTSSAIIFFTSSTCAPCKLVYQPYDDLAAEAGDKCVFIKVDLNGASADVGSRFPVRATPTFMTFLKGQKHNEWSGADARQLKNNVQSLLEAAFPAHPHLERSVPTLLKTSLRPVTYAKMPPLDKLVAKMGEGQSKDTAVKNIVAFVKARESEGAREAPLPDMPAFAAFLRRSTEELPPDLLFTSLDLLRVALVDPRVSGYFAEEHSSNNTQNRKPGGGPDGDGSSSPTISHLLSHVLKLGTAAPYNLRLTALHMACNLFTSPLFVPHLLSPLLSSTLIGMITSALLDDKHVPLQISALSLALNMTGANHKIRMKKHSKNQYVDPAFSNTGISDHTGAEELPEAEQTELLASLLEVLGLEDEGVSDEVKKMAVVCTGWLLYCVDENGEVRDLGRVMDARSTIERVSFKRVEEKMLGKEVSGLVE</sequence>
<evidence type="ECO:0000256" key="2">
    <source>
        <dbReference type="ARBA" id="ARBA00022670"/>
    </source>
</evidence>
<evidence type="ECO:0000259" key="5">
    <source>
        <dbReference type="PROSITE" id="PS51396"/>
    </source>
</evidence>
<dbReference type="PANTHER" id="PTHR12378">
    <property type="entry name" value="DESUMOYLATING ISOPEPTIDASE"/>
    <property type="match status" value="1"/>
</dbReference>
<dbReference type="Pfam" id="PF05903">
    <property type="entry name" value="Peptidase_C97"/>
    <property type="match status" value="1"/>
</dbReference>
<keyword evidence="2" id="KW-0645">Protease</keyword>
<dbReference type="Gene3D" id="1.25.10.10">
    <property type="entry name" value="Leucine-rich Repeat Variant"/>
    <property type="match status" value="1"/>
</dbReference>
<feature type="domain" description="PPPDE" evidence="6">
    <location>
        <begin position="1"/>
        <end position="141"/>
    </location>
</feature>
<evidence type="ECO:0000259" key="6">
    <source>
        <dbReference type="PROSITE" id="PS51858"/>
    </source>
</evidence>
<evidence type="ECO:0000256" key="4">
    <source>
        <dbReference type="SAM" id="MobiDB-lite"/>
    </source>
</evidence>
<comment type="caution">
    <text evidence="7">The sequence shown here is derived from an EMBL/GenBank/DDBJ whole genome shotgun (WGS) entry which is preliminary data.</text>
</comment>
<dbReference type="Gene3D" id="3.90.1720.30">
    <property type="entry name" value="PPPDE domains"/>
    <property type="match status" value="1"/>
</dbReference>
<dbReference type="OrthoDB" id="21221at2759"/>
<feature type="region of interest" description="Disordered" evidence="4">
    <location>
        <begin position="405"/>
        <end position="429"/>
    </location>
</feature>
<dbReference type="Gene3D" id="3.40.30.10">
    <property type="entry name" value="Glutaredoxin"/>
    <property type="match status" value="1"/>
</dbReference>
<dbReference type="InterPro" id="IPR011989">
    <property type="entry name" value="ARM-like"/>
</dbReference>
<evidence type="ECO:0000256" key="1">
    <source>
        <dbReference type="ARBA" id="ARBA00008140"/>
    </source>
</evidence>
<dbReference type="Proteomes" id="UP000799536">
    <property type="component" value="Unassembled WGS sequence"/>
</dbReference>
<name>A0A9P4MTQ1_9PLEO</name>
<dbReference type="EMBL" id="ML993924">
    <property type="protein sequence ID" value="KAF2202776.1"/>
    <property type="molecule type" value="Genomic_DNA"/>
</dbReference>
<dbReference type="SUPFAM" id="SSF52833">
    <property type="entry name" value="Thioredoxin-like"/>
    <property type="match status" value="1"/>
</dbReference>
<dbReference type="PROSITE" id="PS51396">
    <property type="entry name" value="PUL"/>
    <property type="match status" value="1"/>
</dbReference>
<organism evidence="7 8">
    <name type="scientific">Delitschia confertaspora ATCC 74209</name>
    <dbReference type="NCBI Taxonomy" id="1513339"/>
    <lineage>
        <taxon>Eukaryota</taxon>
        <taxon>Fungi</taxon>
        <taxon>Dikarya</taxon>
        <taxon>Ascomycota</taxon>
        <taxon>Pezizomycotina</taxon>
        <taxon>Dothideomycetes</taxon>
        <taxon>Pleosporomycetidae</taxon>
        <taxon>Pleosporales</taxon>
        <taxon>Delitschiaceae</taxon>
        <taxon>Delitschia</taxon>
    </lineage>
</organism>
<comment type="similarity">
    <text evidence="1">Belongs to the DeSI family.</text>
</comment>
<dbReference type="PROSITE" id="PS51858">
    <property type="entry name" value="PPPDE"/>
    <property type="match status" value="1"/>
</dbReference>
<dbReference type="SMART" id="SM01179">
    <property type="entry name" value="DUF862"/>
    <property type="match status" value="1"/>
</dbReference>
<dbReference type="InterPro" id="IPR013535">
    <property type="entry name" value="PUL_dom"/>
</dbReference>
<dbReference type="InterPro" id="IPR013766">
    <property type="entry name" value="Thioredoxin_domain"/>
</dbReference>
<dbReference type="InterPro" id="IPR017937">
    <property type="entry name" value="Thioredoxin_CS"/>
</dbReference>
<dbReference type="GO" id="GO:0070646">
    <property type="term" value="P:protein modification by small protein removal"/>
    <property type="evidence" value="ECO:0007669"/>
    <property type="project" value="TreeGrafter"/>
</dbReference>